<gene>
    <name evidence="1" type="primary">fdhE</name>
    <name evidence="5" type="ORF">CN97_00045</name>
</gene>
<dbReference type="Proteomes" id="UP000028826">
    <property type="component" value="Unassembled WGS sequence"/>
</dbReference>
<organism evidence="5 6">
    <name type="scientific">Haematobacter massiliensis</name>
    <dbReference type="NCBI Taxonomy" id="195105"/>
    <lineage>
        <taxon>Bacteria</taxon>
        <taxon>Pseudomonadati</taxon>
        <taxon>Pseudomonadota</taxon>
        <taxon>Alphaproteobacteria</taxon>
        <taxon>Rhodobacterales</taxon>
        <taxon>Paracoccaceae</taxon>
        <taxon>Haematobacter</taxon>
    </lineage>
</organism>
<dbReference type="PANTHER" id="PTHR37689:SF1">
    <property type="entry name" value="PROTEIN FDHE"/>
    <property type="match status" value="1"/>
</dbReference>
<dbReference type="Pfam" id="PF04216">
    <property type="entry name" value="FdhE_N"/>
    <property type="match status" value="1"/>
</dbReference>
<dbReference type="InterPro" id="IPR024064">
    <property type="entry name" value="FdhE-like_sf"/>
</dbReference>
<name>A0A086Y037_9RHOB</name>
<feature type="domain" description="FdhE central" evidence="3">
    <location>
        <begin position="186"/>
        <end position="224"/>
    </location>
</feature>
<keyword evidence="1" id="KW-0963">Cytoplasm</keyword>
<feature type="domain" description="FdhE N-terminal" evidence="2">
    <location>
        <begin position="20"/>
        <end position="182"/>
    </location>
</feature>
<dbReference type="NCBIfam" id="TIGR01562">
    <property type="entry name" value="FdhE"/>
    <property type="match status" value="1"/>
</dbReference>
<proteinExistence type="inferred from homology"/>
<dbReference type="InterPro" id="IPR056774">
    <property type="entry name" value="FdhE_N"/>
</dbReference>
<dbReference type="GO" id="GO:0051604">
    <property type="term" value="P:protein maturation"/>
    <property type="evidence" value="ECO:0007669"/>
    <property type="project" value="TreeGrafter"/>
</dbReference>
<evidence type="ECO:0000313" key="5">
    <source>
        <dbReference type="EMBL" id="KFI27637.1"/>
    </source>
</evidence>
<evidence type="ECO:0000259" key="3">
    <source>
        <dbReference type="Pfam" id="PF24859"/>
    </source>
</evidence>
<evidence type="ECO:0000259" key="4">
    <source>
        <dbReference type="Pfam" id="PF24860"/>
    </source>
</evidence>
<dbReference type="CDD" id="cd16341">
    <property type="entry name" value="FdhE"/>
    <property type="match status" value="1"/>
</dbReference>
<dbReference type="InterPro" id="IPR056796">
    <property type="entry name" value="FdhE_C"/>
</dbReference>
<dbReference type="AlphaFoldDB" id="A0A086Y037"/>
<dbReference type="InterPro" id="IPR006452">
    <property type="entry name" value="Formate_DH_accessory"/>
</dbReference>
<comment type="subcellular location">
    <subcellularLocation>
        <location evidence="1">Cytoplasm</location>
    </subcellularLocation>
</comment>
<dbReference type="InterPro" id="IPR056797">
    <property type="entry name" value="FdhE_central"/>
</dbReference>
<comment type="similarity">
    <text evidence="1">Belongs to the FdhE family.</text>
</comment>
<dbReference type="OrthoDB" id="9794151at2"/>
<dbReference type="PIRSF" id="PIRSF018296">
    <property type="entry name" value="Format_dh_formtn"/>
    <property type="match status" value="1"/>
</dbReference>
<evidence type="ECO:0000259" key="2">
    <source>
        <dbReference type="Pfam" id="PF04216"/>
    </source>
</evidence>
<dbReference type="STRING" id="195105.CN97_00045"/>
<accession>A0A086Y037</accession>
<keyword evidence="6" id="KW-1185">Reference proteome</keyword>
<dbReference type="PANTHER" id="PTHR37689">
    <property type="entry name" value="PROTEIN FDHE"/>
    <property type="match status" value="1"/>
</dbReference>
<sequence>MSDPSLKPDPSVIGGIAVAPFVRPLDPVAEFRKRADRFAFLAQTSDLGPFLDFLAALTGVQAQIAERLPAPEPLRAEEFARARQAAMPPIDRLSLIDSPELAETLEATLTALREVEMPDQARVALEAVIEADADARRWLIANVMAETIPEEAAAPLLLVAIGVQVHLSRLAATLDGTELVPIRTGVCPACGGRPNISTVVGTPGAENTRYAHCASCATAWNEVRVKCLCCGSTKGIGYRTLDEGGKAEKASVRAEVCDECHRWVKILYQTLNPTLDPVADDVASLGLDIALQDSEWRRGAFNPLLSGF</sequence>
<feature type="domain" description="FdhE C-terminal" evidence="4">
    <location>
        <begin position="225"/>
        <end position="305"/>
    </location>
</feature>
<dbReference type="SUPFAM" id="SSF144020">
    <property type="entry name" value="FdhE-like"/>
    <property type="match status" value="1"/>
</dbReference>
<dbReference type="Pfam" id="PF24860">
    <property type="entry name" value="FdhE_C"/>
    <property type="match status" value="1"/>
</dbReference>
<dbReference type="GO" id="GO:0008199">
    <property type="term" value="F:ferric iron binding"/>
    <property type="evidence" value="ECO:0007669"/>
    <property type="project" value="TreeGrafter"/>
</dbReference>
<evidence type="ECO:0000256" key="1">
    <source>
        <dbReference type="HAMAP-Rule" id="MF_00611"/>
    </source>
</evidence>
<evidence type="ECO:0000313" key="6">
    <source>
        <dbReference type="Proteomes" id="UP000028826"/>
    </source>
</evidence>
<dbReference type="HAMAP" id="MF_00611">
    <property type="entry name" value="FdeH"/>
    <property type="match status" value="1"/>
</dbReference>
<reference evidence="5 6" key="1">
    <citation type="submission" date="2014-03" db="EMBL/GenBank/DDBJ databases">
        <title>Genome of Haematobacter massiliensis CCUG 47968.</title>
        <authorList>
            <person name="Wang D."/>
            <person name="Wang G."/>
        </authorList>
    </citation>
    <scope>NUCLEOTIDE SEQUENCE [LARGE SCALE GENOMIC DNA]</scope>
    <source>
        <strain evidence="5 6">CCUG 47968</strain>
    </source>
</reference>
<dbReference type="Pfam" id="PF24859">
    <property type="entry name" value="FdhE_central"/>
    <property type="match status" value="1"/>
</dbReference>
<dbReference type="RefSeq" id="WP_035712718.1">
    <property type="nucleotide sequence ID" value="NZ_CAMIFG010000028.1"/>
</dbReference>
<dbReference type="EMBL" id="JGYG01000010">
    <property type="protein sequence ID" value="KFI27637.1"/>
    <property type="molecule type" value="Genomic_DNA"/>
</dbReference>
<comment type="function">
    <text evidence="1">Necessary for formate dehydrogenase activity.</text>
</comment>
<comment type="caution">
    <text evidence="5">The sequence shown here is derived from an EMBL/GenBank/DDBJ whole genome shotgun (WGS) entry which is preliminary data.</text>
</comment>
<dbReference type="Gene3D" id="3.90.1670.10">
    <property type="entry name" value="FdhE-like domain"/>
    <property type="match status" value="1"/>
</dbReference>
<protein>
    <recommendedName>
        <fullName evidence="1">Protein FdhE homolog</fullName>
    </recommendedName>
</protein>
<dbReference type="GO" id="GO:0005829">
    <property type="term" value="C:cytosol"/>
    <property type="evidence" value="ECO:0007669"/>
    <property type="project" value="TreeGrafter"/>
</dbReference>
<dbReference type="eggNOG" id="COG3058">
    <property type="taxonomic scope" value="Bacteria"/>
</dbReference>